<reference evidence="5 6" key="1">
    <citation type="submission" date="2017-05" db="EMBL/GenBank/DDBJ databases">
        <title>Acinetobacter populi ANC 5415 (= PBJ7), whole genome shotgun sequencing project.</title>
        <authorList>
            <person name="Nemec A."/>
            <person name="Radolfova-Krizova L."/>
        </authorList>
    </citation>
    <scope>NUCLEOTIDE SEQUENCE [LARGE SCALE GENOMIC DNA]</scope>
    <source>
        <strain evidence="5 6">PBJ7</strain>
    </source>
</reference>
<evidence type="ECO:0000313" key="6">
    <source>
        <dbReference type="Proteomes" id="UP000196536"/>
    </source>
</evidence>
<evidence type="ECO:0000313" key="5">
    <source>
        <dbReference type="EMBL" id="OUY07240.1"/>
    </source>
</evidence>
<organism evidence="5 6">
    <name type="scientific">Acinetobacter populi</name>
    <dbReference type="NCBI Taxonomy" id="1582270"/>
    <lineage>
        <taxon>Bacteria</taxon>
        <taxon>Pseudomonadati</taxon>
        <taxon>Pseudomonadota</taxon>
        <taxon>Gammaproteobacteria</taxon>
        <taxon>Moraxellales</taxon>
        <taxon>Moraxellaceae</taxon>
        <taxon>Acinetobacter</taxon>
    </lineage>
</organism>
<dbReference type="Proteomes" id="UP000196536">
    <property type="component" value="Unassembled WGS sequence"/>
</dbReference>
<dbReference type="PANTHER" id="PTHR33204">
    <property type="entry name" value="TRANSCRIPTIONAL REGULATOR, MARR FAMILY"/>
    <property type="match status" value="1"/>
</dbReference>
<dbReference type="OrthoDB" id="9807069at2"/>
<keyword evidence="2" id="KW-0238">DNA-binding</keyword>
<evidence type="ECO:0000256" key="2">
    <source>
        <dbReference type="ARBA" id="ARBA00023125"/>
    </source>
</evidence>
<accession>A0A1Z9YYE9</accession>
<proteinExistence type="predicted"/>
<name>A0A1Z9YYE9_9GAMM</name>
<protein>
    <submittedName>
        <fullName evidence="5">Transcriptional regulator</fullName>
    </submittedName>
</protein>
<dbReference type="InterPro" id="IPR002577">
    <property type="entry name" value="HTH_HxlR"/>
</dbReference>
<feature type="domain" description="HTH hxlR-type" evidence="4">
    <location>
        <begin position="15"/>
        <end position="113"/>
    </location>
</feature>
<sequence length="124" mass="14259">MHADDRKGYVLAQDCPSRQILMNLTSRWGGLVLIALRGQTLRFGQLRHRIGGISEKMLVQTLKALQQDGFIERQMYAEIPPRVEYCLTEFGEQAAEKVFQLTSWIEESLPDILQRRQVIANVDD</sequence>
<keyword evidence="3" id="KW-0804">Transcription</keyword>
<comment type="caution">
    <text evidence="5">The sequence shown here is derived from an EMBL/GenBank/DDBJ whole genome shotgun (WGS) entry which is preliminary data.</text>
</comment>
<dbReference type="Pfam" id="PF01638">
    <property type="entry name" value="HxlR"/>
    <property type="match status" value="1"/>
</dbReference>
<keyword evidence="1" id="KW-0805">Transcription regulation</keyword>
<keyword evidence="6" id="KW-1185">Reference proteome</keyword>
<dbReference type="EMBL" id="NEXX01000003">
    <property type="protein sequence ID" value="OUY07240.1"/>
    <property type="molecule type" value="Genomic_DNA"/>
</dbReference>
<dbReference type="InterPro" id="IPR036388">
    <property type="entry name" value="WH-like_DNA-bd_sf"/>
</dbReference>
<evidence type="ECO:0000256" key="1">
    <source>
        <dbReference type="ARBA" id="ARBA00023015"/>
    </source>
</evidence>
<dbReference type="InterPro" id="IPR036390">
    <property type="entry name" value="WH_DNA-bd_sf"/>
</dbReference>
<dbReference type="PANTHER" id="PTHR33204:SF37">
    <property type="entry name" value="HTH-TYPE TRANSCRIPTIONAL REGULATOR YODB"/>
    <property type="match status" value="1"/>
</dbReference>
<dbReference type="SUPFAM" id="SSF46785">
    <property type="entry name" value="Winged helix' DNA-binding domain"/>
    <property type="match status" value="1"/>
</dbReference>
<dbReference type="GO" id="GO:0003677">
    <property type="term" value="F:DNA binding"/>
    <property type="evidence" value="ECO:0007669"/>
    <property type="project" value="UniProtKB-KW"/>
</dbReference>
<dbReference type="Gene3D" id="1.10.10.10">
    <property type="entry name" value="Winged helix-like DNA-binding domain superfamily/Winged helix DNA-binding domain"/>
    <property type="match status" value="1"/>
</dbReference>
<evidence type="ECO:0000256" key="3">
    <source>
        <dbReference type="ARBA" id="ARBA00023163"/>
    </source>
</evidence>
<dbReference type="AlphaFoldDB" id="A0A1Z9YYE9"/>
<dbReference type="PROSITE" id="PS51118">
    <property type="entry name" value="HTH_HXLR"/>
    <property type="match status" value="1"/>
</dbReference>
<gene>
    <name evidence="5" type="ORF">CAP51_11080</name>
</gene>
<evidence type="ECO:0000259" key="4">
    <source>
        <dbReference type="PROSITE" id="PS51118"/>
    </source>
</evidence>